<evidence type="ECO:0000256" key="7">
    <source>
        <dbReference type="ARBA" id="ARBA00022967"/>
    </source>
</evidence>
<organism evidence="12 13">
    <name type="scientific">Companilactobacillus kimchiensis</name>
    <dbReference type="NCBI Taxonomy" id="993692"/>
    <lineage>
        <taxon>Bacteria</taxon>
        <taxon>Bacillati</taxon>
        <taxon>Bacillota</taxon>
        <taxon>Bacilli</taxon>
        <taxon>Lactobacillales</taxon>
        <taxon>Lactobacillaceae</taxon>
        <taxon>Companilactobacillus</taxon>
    </lineage>
</organism>
<dbReference type="InterPro" id="IPR023214">
    <property type="entry name" value="HAD_sf"/>
</dbReference>
<dbReference type="Gene3D" id="1.20.1110.10">
    <property type="entry name" value="Calcium-transporting ATPase, transmembrane domain"/>
    <property type="match status" value="1"/>
</dbReference>
<name>A0A0R2L800_9LACO</name>
<keyword evidence="9 10" id="KW-0472">Membrane</keyword>
<dbReference type="RefSeq" id="WP_057881599.1">
    <property type="nucleotide sequence ID" value="NZ_JQCF01000030.1"/>
</dbReference>
<proteinExistence type="inferred from homology"/>
<feature type="transmembrane region" description="Helical" evidence="10">
    <location>
        <begin position="635"/>
        <end position="654"/>
    </location>
</feature>
<dbReference type="SMART" id="SM00831">
    <property type="entry name" value="Cation_ATPase_N"/>
    <property type="match status" value="1"/>
</dbReference>
<dbReference type="InterPro" id="IPR008250">
    <property type="entry name" value="ATPase_P-typ_transduc_dom_A_sf"/>
</dbReference>
<dbReference type="InterPro" id="IPR018303">
    <property type="entry name" value="ATPase_P-typ_P_site"/>
</dbReference>
<keyword evidence="6" id="KW-0067">ATP-binding</keyword>
<keyword evidence="7" id="KW-1278">Translocase</keyword>
<dbReference type="Gene3D" id="3.40.50.1000">
    <property type="entry name" value="HAD superfamily/HAD-like"/>
    <property type="match status" value="1"/>
</dbReference>
<dbReference type="OrthoDB" id="9813266at2"/>
<dbReference type="Gene3D" id="2.70.150.10">
    <property type="entry name" value="Calcium-transporting ATPase, cytoplasmic transduction domain A"/>
    <property type="match status" value="1"/>
</dbReference>
<dbReference type="PROSITE" id="PS00154">
    <property type="entry name" value="ATPASE_E1_E2"/>
    <property type="match status" value="1"/>
</dbReference>
<sequence length="752" mass="81697">MIENNGLTTQEAEVLRQKHGYNETPTIKKSFMSLILKRLVGPIPYIIELALVIELLLGNYIQVGFIFALLLFSAIDGAIQENRAAKSIGELDTKLIAYASVLRDGKWKKLSSRELVPTDLIHLSVGSIIPADCKVAAGMILVNQSVVTGESKAVTKSEDDILYSGSTVIQGTADVLVEKTGKNSSLGKTTELVRTNEAPGRLENLLFTVVKYLAYLDIVLAVILTITALIRHTPFLSLLPFLVILFVATIPISMPSSFAVANSLEAGILSKKGILVGGLTGIQEAGSMNVLLMDKTGTITKNKPELDDLVSLNGLDKVQLLKYALATVKPSSVNPLDLAIMQRAKSDNVTVSKIKEQISFDPKLKGARATLDNDDEVFLGSPVKSKLDDSIKKKISELSLQGLQIMALSVNQEVVGLLTFKDQVKDDMPETIAALKKQGVTVLMLTGDTAPTAQAIAQKIGLNDKIGTVDDALSDVLSFGGFANVYPEDKYKIVKSLQDKGYVVGMTGDGINDAPALKQADVGIAINTATDISKLAARIILTEPSLMGITELIDSGHRVYQRMMTWLITKLARTAQLALLLTVGYLCTNFFPISLNIIVFIVILNDCVTLTLGTDQVKTNHLPENWNLKNLSKISVIYTIGWLALGFLILWYSVSFTSLSHSQISGMLFVYLIYSAMGMILSTRTRDHFWSIPTSKAVGTVIFINLIVSSLIGILGLATGVMNVLVIFLICCVMFLILDMIKVSYYNPSKKN</sequence>
<evidence type="ECO:0000256" key="8">
    <source>
        <dbReference type="ARBA" id="ARBA00022989"/>
    </source>
</evidence>
<comment type="similarity">
    <text evidence="2">Belongs to the cation transport ATPase (P-type) (TC 3.A.3) family. Type IIIA subfamily.</text>
</comment>
<evidence type="ECO:0000256" key="5">
    <source>
        <dbReference type="ARBA" id="ARBA00022741"/>
    </source>
</evidence>
<keyword evidence="5" id="KW-0547">Nucleotide-binding</keyword>
<evidence type="ECO:0000256" key="1">
    <source>
        <dbReference type="ARBA" id="ARBA00004141"/>
    </source>
</evidence>
<evidence type="ECO:0000256" key="2">
    <source>
        <dbReference type="ARBA" id="ARBA00008804"/>
    </source>
</evidence>
<dbReference type="FunFam" id="2.70.150.10:FF:000042">
    <property type="entry name" value="Plasma membrane ATPase"/>
    <property type="match status" value="1"/>
</dbReference>
<keyword evidence="4 10" id="KW-0812">Transmembrane</keyword>
<dbReference type="Pfam" id="PF00690">
    <property type="entry name" value="Cation_ATPase_N"/>
    <property type="match status" value="1"/>
</dbReference>
<feature type="transmembrane region" description="Helical" evidence="10">
    <location>
        <begin position="697"/>
        <end position="718"/>
    </location>
</feature>
<dbReference type="GO" id="GO:0005524">
    <property type="term" value="F:ATP binding"/>
    <property type="evidence" value="ECO:0007669"/>
    <property type="project" value="UniProtKB-KW"/>
</dbReference>
<dbReference type="InterPro" id="IPR044492">
    <property type="entry name" value="P_typ_ATPase_HD_dom"/>
</dbReference>
<evidence type="ECO:0000256" key="6">
    <source>
        <dbReference type="ARBA" id="ARBA00022840"/>
    </source>
</evidence>
<feature type="transmembrane region" description="Helical" evidence="10">
    <location>
        <begin position="238"/>
        <end position="261"/>
    </location>
</feature>
<dbReference type="PATRIC" id="fig|993692.3.peg.1598"/>
<dbReference type="InterPro" id="IPR001757">
    <property type="entry name" value="P_typ_ATPase"/>
</dbReference>
<dbReference type="SFLD" id="SFLDG00002">
    <property type="entry name" value="C1.7:_P-type_atpase_like"/>
    <property type="match status" value="1"/>
</dbReference>
<protein>
    <submittedName>
        <fullName evidence="12">P-type ATPase</fullName>
    </submittedName>
</protein>
<evidence type="ECO:0000256" key="4">
    <source>
        <dbReference type="ARBA" id="ARBA00022692"/>
    </source>
</evidence>
<dbReference type="NCBIfam" id="TIGR01494">
    <property type="entry name" value="ATPase_P-type"/>
    <property type="match status" value="2"/>
</dbReference>
<keyword evidence="8 10" id="KW-1133">Transmembrane helix</keyword>
<reference evidence="12 13" key="1">
    <citation type="journal article" date="2015" name="Genome Announc.">
        <title>Expanding the biotechnology potential of lactobacilli through comparative genomics of 213 strains and associated genera.</title>
        <authorList>
            <person name="Sun Z."/>
            <person name="Harris H.M."/>
            <person name="McCann A."/>
            <person name="Guo C."/>
            <person name="Argimon S."/>
            <person name="Zhang W."/>
            <person name="Yang X."/>
            <person name="Jeffery I.B."/>
            <person name="Cooney J.C."/>
            <person name="Kagawa T.F."/>
            <person name="Liu W."/>
            <person name="Song Y."/>
            <person name="Salvetti E."/>
            <person name="Wrobel A."/>
            <person name="Rasinkangas P."/>
            <person name="Parkhill J."/>
            <person name="Rea M.C."/>
            <person name="O'Sullivan O."/>
            <person name="Ritari J."/>
            <person name="Douillard F.P."/>
            <person name="Paul Ross R."/>
            <person name="Yang R."/>
            <person name="Briner A.E."/>
            <person name="Felis G.E."/>
            <person name="de Vos W.M."/>
            <person name="Barrangou R."/>
            <person name="Klaenhammer T.R."/>
            <person name="Caufield P.W."/>
            <person name="Cui Y."/>
            <person name="Zhang H."/>
            <person name="O'Toole P.W."/>
        </authorList>
    </citation>
    <scope>NUCLEOTIDE SEQUENCE [LARGE SCALE GENOMIC DNA]</scope>
    <source>
        <strain evidence="12 13">DSM 24716</strain>
    </source>
</reference>
<feature type="transmembrane region" description="Helical" evidence="10">
    <location>
        <begin position="35"/>
        <end position="53"/>
    </location>
</feature>
<dbReference type="SUPFAM" id="SSF56784">
    <property type="entry name" value="HAD-like"/>
    <property type="match status" value="1"/>
</dbReference>
<evidence type="ECO:0000259" key="11">
    <source>
        <dbReference type="SMART" id="SM00831"/>
    </source>
</evidence>
<dbReference type="Pfam" id="PF00702">
    <property type="entry name" value="Hydrolase"/>
    <property type="match status" value="1"/>
</dbReference>
<dbReference type="AlphaFoldDB" id="A0A0R2L800"/>
<dbReference type="Proteomes" id="UP000051006">
    <property type="component" value="Unassembled WGS sequence"/>
</dbReference>
<keyword evidence="3" id="KW-0597">Phosphoprotein</keyword>
<evidence type="ECO:0000313" key="12">
    <source>
        <dbReference type="EMBL" id="KRN97902.1"/>
    </source>
</evidence>
<feature type="transmembrane region" description="Helical" evidence="10">
    <location>
        <begin position="666"/>
        <end position="685"/>
    </location>
</feature>
<dbReference type="SFLD" id="SFLDS00003">
    <property type="entry name" value="Haloacid_Dehalogenase"/>
    <property type="match status" value="1"/>
</dbReference>
<dbReference type="InterPro" id="IPR004014">
    <property type="entry name" value="ATPase_P-typ_cation-transptr_N"/>
</dbReference>
<dbReference type="InterPro" id="IPR036412">
    <property type="entry name" value="HAD-like_sf"/>
</dbReference>
<dbReference type="Pfam" id="PF00122">
    <property type="entry name" value="E1-E2_ATPase"/>
    <property type="match status" value="1"/>
</dbReference>
<dbReference type="STRING" id="993692.IV57_GL001575"/>
<feature type="domain" description="Cation-transporting P-type ATPase N-terminal" evidence="11">
    <location>
        <begin position="2"/>
        <end position="59"/>
    </location>
</feature>
<gene>
    <name evidence="12" type="ORF">IV57_GL001575</name>
</gene>
<dbReference type="PANTHER" id="PTHR42861">
    <property type="entry name" value="CALCIUM-TRANSPORTING ATPASE"/>
    <property type="match status" value="1"/>
</dbReference>
<dbReference type="SUPFAM" id="SSF81665">
    <property type="entry name" value="Calcium ATPase, transmembrane domain M"/>
    <property type="match status" value="1"/>
</dbReference>
<evidence type="ECO:0000256" key="3">
    <source>
        <dbReference type="ARBA" id="ARBA00022553"/>
    </source>
</evidence>
<keyword evidence="13" id="KW-1185">Reference proteome</keyword>
<accession>A0A0R2L800</accession>
<comment type="subcellular location">
    <subcellularLocation>
        <location evidence="1">Membrane</location>
        <topology evidence="1">Multi-pass membrane protein</topology>
    </subcellularLocation>
</comment>
<dbReference type="SFLD" id="SFLDF00027">
    <property type="entry name" value="p-type_atpase"/>
    <property type="match status" value="1"/>
</dbReference>
<dbReference type="Gene3D" id="3.40.1110.10">
    <property type="entry name" value="Calcium-transporting ATPase, cytoplasmic domain N"/>
    <property type="match status" value="1"/>
</dbReference>
<evidence type="ECO:0000256" key="10">
    <source>
        <dbReference type="SAM" id="Phobius"/>
    </source>
</evidence>
<dbReference type="SUPFAM" id="SSF81653">
    <property type="entry name" value="Calcium ATPase, transduction domain A"/>
    <property type="match status" value="1"/>
</dbReference>
<feature type="transmembrane region" description="Helical" evidence="10">
    <location>
        <begin position="212"/>
        <end position="232"/>
    </location>
</feature>
<dbReference type="EMBL" id="JQCF01000030">
    <property type="protein sequence ID" value="KRN97902.1"/>
    <property type="molecule type" value="Genomic_DNA"/>
</dbReference>
<evidence type="ECO:0000313" key="13">
    <source>
        <dbReference type="Proteomes" id="UP000051006"/>
    </source>
</evidence>
<dbReference type="GO" id="GO:0016020">
    <property type="term" value="C:membrane"/>
    <property type="evidence" value="ECO:0007669"/>
    <property type="project" value="UniProtKB-SubCell"/>
</dbReference>
<dbReference type="GO" id="GO:0016887">
    <property type="term" value="F:ATP hydrolysis activity"/>
    <property type="evidence" value="ECO:0007669"/>
    <property type="project" value="InterPro"/>
</dbReference>
<dbReference type="InterPro" id="IPR023298">
    <property type="entry name" value="ATPase_P-typ_TM_dom_sf"/>
</dbReference>
<comment type="caution">
    <text evidence="12">The sequence shown here is derived from an EMBL/GenBank/DDBJ whole genome shotgun (WGS) entry which is preliminary data.</text>
</comment>
<dbReference type="InterPro" id="IPR023299">
    <property type="entry name" value="ATPase_P-typ_cyto_dom_N"/>
</dbReference>
<feature type="transmembrane region" description="Helical" evidence="10">
    <location>
        <begin position="724"/>
        <end position="741"/>
    </location>
</feature>
<evidence type="ECO:0000256" key="9">
    <source>
        <dbReference type="ARBA" id="ARBA00023136"/>
    </source>
</evidence>
<dbReference type="PRINTS" id="PR00119">
    <property type="entry name" value="CATATPASE"/>
</dbReference>
<dbReference type="InterPro" id="IPR059000">
    <property type="entry name" value="ATPase_P-type_domA"/>
</dbReference>